<keyword evidence="3" id="KW-1185">Reference proteome</keyword>
<accession>A0AA35VHE7</accession>
<proteinExistence type="predicted"/>
<evidence type="ECO:0000256" key="1">
    <source>
        <dbReference type="SAM" id="MobiDB-lite"/>
    </source>
</evidence>
<sequence length="130" mass="14433">MVKTSSNMQLYPSKDHLYLPLSLLKSVLNELTQNNVREPEMRPSVSNLLQHPFVTAKFSCCCSNNDDRKPPPTPPLQPLTCATPPTPSKLRIERYLEKKSMNGGLVVNSEGHLVNGEEVRVGEMMVVGGE</sequence>
<gene>
    <name evidence="2" type="ORF">LSALG_LOCUS9355</name>
</gene>
<feature type="region of interest" description="Disordered" evidence="1">
    <location>
        <begin position="65"/>
        <end position="84"/>
    </location>
</feature>
<protein>
    <submittedName>
        <fullName evidence="2">Uncharacterized protein</fullName>
    </submittedName>
</protein>
<dbReference type="EMBL" id="OX465077">
    <property type="protein sequence ID" value="CAI9268958.1"/>
    <property type="molecule type" value="Genomic_DNA"/>
</dbReference>
<evidence type="ECO:0000313" key="2">
    <source>
        <dbReference type="EMBL" id="CAI9268958.1"/>
    </source>
</evidence>
<reference evidence="2" key="1">
    <citation type="submission" date="2023-04" db="EMBL/GenBank/DDBJ databases">
        <authorList>
            <person name="Vijverberg K."/>
            <person name="Xiong W."/>
            <person name="Schranz E."/>
        </authorList>
    </citation>
    <scope>NUCLEOTIDE SEQUENCE</scope>
</reference>
<evidence type="ECO:0000313" key="3">
    <source>
        <dbReference type="Proteomes" id="UP001177003"/>
    </source>
</evidence>
<organism evidence="2 3">
    <name type="scientific">Lactuca saligna</name>
    <name type="common">Willowleaf lettuce</name>
    <dbReference type="NCBI Taxonomy" id="75948"/>
    <lineage>
        <taxon>Eukaryota</taxon>
        <taxon>Viridiplantae</taxon>
        <taxon>Streptophyta</taxon>
        <taxon>Embryophyta</taxon>
        <taxon>Tracheophyta</taxon>
        <taxon>Spermatophyta</taxon>
        <taxon>Magnoliopsida</taxon>
        <taxon>eudicotyledons</taxon>
        <taxon>Gunneridae</taxon>
        <taxon>Pentapetalae</taxon>
        <taxon>asterids</taxon>
        <taxon>campanulids</taxon>
        <taxon>Asterales</taxon>
        <taxon>Asteraceae</taxon>
        <taxon>Cichorioideae</taxon>
        <taxon>Cichorieae</taxon>
        <taxon>Lactucinae</taxon>
        <taxon>Lactuca</taxon>
    </lineage>
</organism>
<dbReference type="Proteomes" id="UP001177003">
    <property type="component" value="Chromosome 1"/>
</dbReference>
<dbReference type="AlphaFoldDB" id="A0AA35VHE7"/>
<name>A0AA35VHE7_LACSI</name>